<reference evidence="1 2" key="1">
    <citation type="submission" date="2016-10" db="EMBL/GenBank/DDBJ databases">
        <authorList>
            <person name="de Groot N.N."/>
        </authorList>
    </citation>
    <scope>NUCLEOTIDE SEQUENCE [LARGE SCALE GENOMIC DNA]</scope>
    <source>
        <strain evidence="1 2">NE2</strain>
    </source>
</reference>
<sequence length="105" mass="11632">MQTKLLEIRDQSGRIPVLAMEIGPRTEAGAELLQRFGLAAERGVVVVNLKNQTALRDSFTWENNSAMQIAHAYIDGRFEQLTDGDVVDVEFILGETPKGGDPFKE</sequence>
<evidence type="ECO:0000313" key="2">
    <source>
        <dbReference type="Proteomes" id="UP000198755"/>
    </source>
</evidence>
<name>A0A1I3VSS4_9HYPH</name>
<dbReference type="EMBL" id="FOSN01000001">
    <property type="protein sequence ID" value="SFJ97973.1"/>
    <property type="molecule type" value="Genomic_DNA"/>
</dbReference>
<protein>
    <submittedName>
        <fullName evidence="1">Uncharacterized protein</fullName>
    </submittedName>
</protein>
<dbReference type="AlphaFoldDB" id="A0A1I3VSS4"/>
<accession>A0A1I3VSS4</accession>
<gene>
    <name evidence="1" type="ORF">SAMN05444581_10155</name>
</gene>
<dbReference type="Proteomes" id="UP000198755">
    <property type="component" value="Unassembled WGS sequence"/>
</dbReference>
<dbReference type="RefSeq" id="WP_139223456.1">
    <property type="nucleotide sequence ID" value="NZ_FOSN01000001.1"/>
</dbReference>
<proteinExistence type="predicted"/>
<evidence type="ECO:0000313" key="1">
    <source>
        <dbReference type="EMBL" id="SFJ97973.1"/>
    </source>
</evidence>
<keyword evidence="2" id="KW-1185">Reference proteome</keyword>
<organism evidence="1 2">
    <name type="scientific">Methylocapsa palsarum</name>
    <dbReference type="NCBI Taxonomy" id="1612308"/>
    <lineage>
        <taxon>Bacteria</taxon>
        <taxon>Pseudomonadati</taxon>
        <taxon>Pseudomonadota</taxon>
        <taxon>Alphaproteobacteria</taxon>
        <taxon>Hyphomicrobiales</taxon>
        <taxon>Beijerinckiaceae</taxon>
        <taxon>Methylocapsa</taxon>
    </lineage>
</organism>